<dbReference type="Gene3D" id="3.30.300.30">
    <property type="match status" value="1"/>
</dbReference>
<dbReference type="SUPFAM" id="SSF55856">
    <property type="entry name" value="Cytochrome b5-like heme/steroid binding domain"/>
    <property type="match status" value="1"/>
</dbReference>
<evidence type="ECO:0000256" key="4">
    <source>
        <dbReference type="SAM" id="MobiDB-lite"/>
    </source>
</evidence>
<dbReference type="InterPro" id="IPR036400">
    <property type="entry name" value="Cyt_B5-like_heme/steroid_sf"/>
</dbReference>
<feature type="domain" description="Cytochrome b5 heme-binding" evidence="6">
    <location>
        <begin position="5"/>
        <end position="84"/>
    </location>
</feature>
<dbReference type="InterPro" id="IPR000560">
    <property type="entry name" value="His_Pase_clade-2"/>
</dbReference>
<accession>A0A1C7MMH2</accession>
<dbReference type="Pfam" id="PF00501">
    <property type="entry name" value="AMP-binding"/>
    <property type="match status" value="1"/>
</dbReference>
<dbReference type="OrthoDB" id="10253115at2759"/>
<name>A0A1C7MMH2_GRIFR</name>
<proteinExistence type="predicted"/>
<feature type="region of interest" description="Disordered" evidence="4">
    <location>
        <begin position="463"/>
        <end position="482"/>
    </location>
</feature>
<dbReference type="GO" id="GO:0031956">
    <property type="term" value="F:medium-chain fatty acid-CoA ligase activity"/>
    <property type="evidence" value="ECO:0007669"/>
    <property type="project" value="TreeGrafter"/>
</dbReference>
<dbReference type="PANTHER" id="PTHR43201:SF30">
    <property type="entry name" value="AMP-DEPENDENT SYNTHETASE_LIGASE DOMAIN-CONTAINING PROTEIN"/>
    <property type="match status" value="1"/>
</dbReference>
<dbReference type="STRING" id="5627.A0A1C7MMH2"/>
<keyword evidence="5" id="KW-0472">Membrane</keyword>
<dbReference type="Pfam" id="PF13193">
    <property type="entry name" value="AMP-binding_C"/>
    <property type="match status" value="1"/>
</dbReference>
<dbReference type="PROSITE" id="PS00778">
    <property type="entry name" value="HIS_ACID_PHOSPHAT_2"/>
    <property type="match status" value="1"/>
</dbReference>
<dbReference type="Gene3D" id="3.40.50.1240">
    <property type="entry name" value="Phosphoglycerate mutase-like"/>
    <property type="match status" value="1"/>
</dbReference>
<organism evidence="7 8">
    <name type="scientific">Grifola frondosa</name>
    <name type="common">Maitake</name>
    <name type="synonym">Polyporus frondosus</name>
    <dbReference type="NCBI Taxonomy" id="5627"/>
    <lineage>
        <taxon>Eukaryota</taxon>
        <taxon>Fungi</taxon>
        <taxon>Dikarya</taxon>
        <taxon>Basidiomycota</taxon>
        <taxon>Agaricomycotina</taxon>
        <taxon>Agaricomycetes</taxon>
        <taxon>Polyporales</taxon>
        <taxon>Grifolaceae</taxon>
        <taxon>Grifola</taxon>
    </lineage>
</organism>
<evidence type="ECO:0000256" key="1">
    <source>
        <dbReference type="ARBA" id="ARBA00022617"/>
    </source>
</evidence>
<dbReference type="PANTHER" id="PTHR43201">
    <property type="entry name" value="ACYL-COA SYNTHETASE"/>
    <property type="match status" value="1"/>
</dbReference>
<dbReference type="Gene3D" id="3.40.50.12780">
    <property type="entry name" value="N-terminal domain of ligase-like"/>
    <property type="match status" value="1"/>
</dbReference>
<keyword evidence="3" id="KW-0408">Iron</keyword>
<dbReference type="SUPFAM" id="SSF53254">
    <property type="entry name" value="Phosphoglycerate mutase-like"/>
    <property type="match status" value="1"/>
</dbReference>
<feature type="transmembrane region" description="Helical" evidence="5">
    <location>
        <begin position="253"/>
        <end position="271"/>
    </location>
</feature>
<keyword evidence="5" id="KW-0812">Transmembrane</keyword>
<dbReference type="EMBL" id="LUGG01000002">
    <property type="protein sequence ID" value="OBZ78072.1"/>
    <property type="molecule type" value="Genomic_DNA"/>
</dbReference>
<evidence type="ECO:0000256" key="3">
    <source>
        <dbReference type="ARBA" id="ARBA00023004"/>
    </source>
</evidence>
<dbReference type="SUPFAM" id="SSF56801">
    <property type="entry name" value="Acetyl-CoA synthetase-like"/>
    <property type="match status" value="1"/>
</dbReference>
<keyword evidence="1" id="KW-0349">Heme</keyword>
<dbReference type="Proteomes" id="UP000092993">
    <property type="component" value="Unassembled WGS sequence"/>
</dbReference>
<dbReference type="FunFam" id="3.10.120.10:FF:000007">
    <property type="entry name" value="Sulfite oxidase, mitochondrial"/>
    <property type="match status" value="1"/>
</dbReference>
<dbReference type="PRINTS" id="PR00363">
    <property type="entry name" value="CYTOCHROMEB5"/>
</dbReference>
<keyword evidence="8" id="KW-1185">Reference proteome</keyword>
<dbReference type="InterPro" id="IPR042099">
    <property type="entry name" value="ANL_N_sf"/>
</dbReference>
<dbReference type="InterPro" id="IPR020845">
    <property type="entry name" value="AMP-binding_CS"/>
</dbReference>
<dbReference type="Pfam" id="PF00328">
    <property type="entry name" value="His_Phos_2"/>
    <property type="match status" value="1"/>
</dbReference>
<gene>
    <name evidence="7" type="primary">yngI</name>
    <name evidence="7" type="ORF">A0H81_02528</name>
</gene>
<dbReference type="PROSITE" id="PS00191">
    <property type="entry name" value="CYTOCHROME_B5_1"/>
    <property type="match status" value="1"/>
</dbReference>
<dbReference type="InterPro" id="IPR001199">
    <property type="entry name" value="Cyt_B5-like_heme/steroid-bd"/>
</dbReference>
<dbReference type="InterPro" id="IPR018506">
    <property type="entry name" value="Cyt_B5_heme-BS"/>
</dbReference>
<dbReference type="PROSITE" id="PS00455">
    <property type="entry name" value="AMP_BINDING"/>
    <property type="match status" value="1"/>
</dbReference>
<dbReference type="InterPro" id="IPR000873">
    <property type="entry name" value="AMP-dep_synth/lig_dom"/>
</dbReference>
<evidence type="ECO:0000313" key="8">
    <source>
        <dbReference type="Proteomes" id="UP000092993"/>
    </source>
</evidence>
<dbReference type="SMART" id="SM01117">
    <property type="entry name" value="Cyt-b5"/>
    <property type="match status" value="1"/>
</dbReference>
<dbReference type="InterPro" id="IPR045851">
    <property type="entry name" value="AMP-bd_C_sf"/>
</dbReference>
<dbReference type="Pfam" id="PF00173">
    <property type="entry name" value="Cyt-b5"/>
    <property type="match status" value="1"/>
</dbReference>
<comment type="caution">
    <text evidence="7">The sequence shown here is derived from an EMBL/GenBank/DDBJ whole genome shotgun (WGS) entry which is preliminary data.</text>
</comment>
<evidence type="ECO:0000313" key="7">
    <source>
        <dbReference type="EMBL" id="OBZ78072.1"/>
    </source>
</evidence>
<dbReference type="InterPro" id="IPR029033">
    <property type="entry name" value="His_PPase_superfam"/>
</dbReference>
<feature type="transmembrane region" description="Helical" evidence="5">
    <location>
        <begin position="222"/>
        <end position="241"/>
    </location>
</feature>
<feature type="transmembrane region" description="Helical" evidence="5">
    <location>
        <begin position="164"/>
        <end position="182"/>
    </location>
</feature>
<dbReference type="GO" id="GO:0046872">
    <property type="term" value="F:metal ion binding"/>
    <property type="evidence" value="ECO:0007669"/>
    <property type="project" value="UniProtKB-KW"/>
</dbReference>
<keyword evidence="5" id="KW-1133">Transmembrane helix</keyword>
<dbReference type="GO" id="GO:0006631">
    <property type="term" value="P:fatty acid metabolic process"/>
    <property type="evidence" value="ECO:0007669"/>
    <property type="project" value="TreeGrafter"/>
</dbReference>
<dbReference type="InterPro" id="IPR025110">
    <property type="entry name" value="AMP-bd_C"/>
</dbReference>
<protein>
    <submittedName>
        <fullName evidence="7">Putative acyl-CoA synthetase YngI</fullName>
    </submittedName>
</protein>
<evidence type="ECO:0000256" key="5">
    <source>
        <dbReference type="SAM" id="Phobius"/>
    </source>
</evidence>
<dbReference type="GO" id="GO:0020037">
    <property type="term" value="F:heme binding"/>
    <property type="evidence" value="ECO:0007669"/>
    <property type="project" value="InterPro"/>
</dbReference>
<feature type="transmembrane region" description="Helical" evidence="5">
    <location>
        <begin position="347"/>
        <end position="368"/>
    </location>
</feature>
<evidence type="ECO:0000259" key="6">
    <source>
        <dbReference type="PROSITE" id="PS50255"/>
    </source>
</evidence>
<reference evidence="7 8" key="1">
    <citation type="submission" date="2016-03" db="EMBL/GenBank/DDBJ databases">
        <title>Whole genome sequencing of Grifola frondosa 9006-11.</title>
        <authorList>
            <person name="Min B."/>
            <person name="Park H."/>
            <person name="Kim J.-G."/>
            <person name="Cho H."/>
            <person name="Oh Y.-L."/>
            <person name="Kong W.-S."/>
            <person name="Choi I.-G."/>
        </authorList>
    </citation>
    <scope>NUCLEOTIDE SEQUENCE [LARGE SCALE GENOMIC DNA]</scope>
    <source>
        <strain evidence="7 8">9006-11</strain>
    </source>
</reference>
<evidence type="ECO:0000256" key="2">
    <source>
        <dbReference type="ARBA" id="ARBA00022723"/>
    </source>
</evidence>
<sequence>MSKRIRIYTVEDVATHCSSSNCWVTRNGKVYDVTRFVPDHPGGDDLILNYAGKDVGAIMKDAAEHDHSDSAYDMLEEFIVGRVGIGENIVSEDWVPDDFEPENTDEATDFEKNQFLDLRKPLLRQMWEANFTKAYYLQQVHQPRHLPDSPRLFGPDYLEILSRTVWYVIPTIWLPIAGYLFARSVVQFGLGANSLPPFFVDFVAPFRLLVSGQVPLSAMGKAVPCFLFGNLVWTLLEYIFHRFLFHMDRLLPAHPAALTLHFLLHGIHHYLPMDRLRLVMPPALFAMLSFPMTRLAHFLFPAAVANSVISGAYVFYVLYDCMHYALHHSRLPEYVQEMKRYHLAHHYKNFDLGTPTLYIFCIILLLHAPLIASRPKSDMGIFTPSGEGNSSNVSGNGAKGDVPLDVDGYPVAPPELELQQVHIYMRHGERSPVAVRMSTPPANIPEHWMFCMTARRFHAAVASASAGSHSGEDDEEPPHTRRVVERKDGTAVSTYNYGLALRKLYVDKLGFLPDVARSNDEIYLRATNMPRTIESLQQVIHGLYPISKSAKDFIPQLRIRNGKDENLFGNTLACKRLEILQVGFAQAAAAAWNRTLKPLDKKISKYIGGNPVRLDGKPRASGILDTIRAAEAHNVEVPSEFKQKGVIDVIEKAVVQEWFAGCETPGLNTRNARNGSLLSDLSRKMGLKAEKGEDDPLKILVHNTHDTCLAGLCNTLDIFDEKWPAFTSSVTFELFKKRQQDESPSSTSWQTILTPFKRPNNPTEHYVRIRYQNKNKPIPFCAGEGRHLPGSPEFCTLTAFRERVLELTPVDWEAECAPRKASMSRVYTRRVGLDSGTRIRAQPKQSQASNWKLCTYHQHTAYNKSPHSSLSLMKPQQGKLAPVPAAPSVLITDGHEIITVTWSSMPTTIVRLNSCETLPDSICSHGAIGSTPVSSTFPEYFAHDILQKYGSRPALIARGEKPRPHGGPRSPNMGVSQHLAWDFQEFDRHIQALARGLLDLGVKKGDRVGVIMGNNSAYTCLQWACASVGAILVTMNPAYRLPELVNTLKLVGVSHLFVVPRIRTSAYVHMLSDAFPALRNSQPGDIQEPSLPELKHLIVVDNLSDMRQLEHDVKDVKCAVDFRETLIWREDTSERWLLEEIMASLSKDDVVNLQFTSGTTGSPKAVSLTHHNLLNNALSIGRCMHLTPSDVICNVPPLFHCFDTSLSLALSVRNLAAWVHGACIVYPSEIYNPPAIVDALVAERCTALHGVPTHFLGVLAEVQRRRDEGEAVDTRHLRTGIAAGSPIPIDLMKQLIAKLNLTDLTNAYGMTETSPVSFQTTNTDPIIKRVETVGKVQPHVKAKVVDCEGRVVPIGTPGEIWVAGYLVQKGYWQDEEQTARVVSQDEDGTLWMHTGDEGVMDEEGYLRGEIKDIIIRGGENLFPVQIENVMTAHPAIEEAAVISVPDAHYGEVVGAWVIRAQHAQLSKEEARRIVAQAMNPQNAPAWVWFVGEDGVPEEIPKTASGKVMKHVLRGWAKDLAKKSVGRVASSSS</sequence>
<dbReference type="Gene3D" id="3.10.120.10">
    <property type="entry name" value="Cytochrome b5-like heme/steroid binding domain"/>
    <property type="match status" value="1"/>
</dbReference>
<dbReference type="InterPro" id="IPR033379">
    <property type="entry name" value="Acid_Pase_AS"/>
</dbReference>
<keyword evidence="2" id="KW-0479">Metal-binding</keyword>
<dbReference type="PROSITE" id="PS50255">
    <property type="entry name" value="CYTOCHROME_B5_2"/>
    <property type="match status" value="1"/>
</dbReference>